<dbReference type="GO" id="GO:0046872">
    <property type="term" value="F:metal ion binding"/>
    <property type="evidence" value="ECO:0007669"/>
    <property type="project" value="UniProtKB-KW"/>
</dbReference>
<dbReference type="InterPro" id="IPR002562">
    <property type="entry name" value="3'-5'_exonuclease_dom"/>
</dbReference>
<keyword evidence="6" id="KW-0460">Magnesium</keyword>
<dbReference type="Gene3D" id="3.30.420.10">
    <property type="entry name" value="Ribonuclease H-like superfamily/Ribonuclease H"/>
    <property type="match status" value="1"/>
</dbReference>
<evidence type="ECO:0000256" key="9">
    <source>
        <dbReference type="ARBA" id="ARBA00042761"/>
    </source>
</evidence>
<dbReference type="PANTHER" id="PTHR13620">
    <property type="entry name" value="3-5 EXONUCLEASE"/>
    <property type="match status" value="1"/>
</dbReference>
<feature type="domain" description="3'-5' exonuclease" evidence="11">
    <location>
        <begin position="42"/>
        <end position="220"/>
    </location>
</feature>
<keyword evidence="3" id="KW-0479">Metal-binding</keyword>
<comment type="subcellular location">
    <subcellularLocation>
        <location evidence="1">Nucleus</location>
    </subcellularLocation>
</comment>
<evidence type="ECO:0000256" key="8">
    <source>
        <dbReference type="ARBA" id="ARBA00040531"/>
    </source>
</evidence>
<dbReference type="SMART" id="SM00474">
    <property type="entry name" value="35EXOc"/>
    <property type="match status" value="1"/>
</dbReference>
<feature type="region of interest" description="Disordered" evidence="10">
    <location>
        <begin position="245"/>
        <end position="378"/>
    </location>
</feature>
<name>A0A5C3NUR2_9AGAM</name>
<keyword evidence="13" id="KW-1185">Reference proteome</keyword>
<evidence type="ECO:0000259" key="11">
    <source>
        <dbReference type="SMART" id="SM00474"/>
    </source>
</evidence>
<evidence type="ECO:0000256" key="2">
    <source>
        <dbReference type="ARBA" id="ARBA00022722"/>
    </source>
</evidence>
<dbReference type="InterPro" id="IPR012337">
    <property type="entry name" value="RNaseH-like_sf"/>
</dbReference>
<feature type="compositionally biased region" description="Polar residues" evidence="10">
    <location>
        <begin position="281"/>
        <end position="292"/>
    </location>
</feature>
<evidence type="ECO:0000256" key="3">
    <source>
        <dbReference type="ARBA" id="ARBA00022723"/>
    </source>
</evidence>
<keyword evidence="5" id="KW-0269">Exonuclease</keyword>
<sequence length="386" mass="42486">MAEAARDAVDAPGDGQEQRQQTAKPPPLPLYSWRERNPSGRLVYIRDHEQADLECSRITEGSLGFDLEWKPTYVSGVPENKVALVQLANSDSILLLQVSAMTKFPDGLKTLLGDPNIVKTGCGIQHDCKKLYADHGVALRNCVDLSCLARSADNAQWKGNYSQPIGLARLVATYEKQDLPKGKVQRSNWENLLTPRQQEYAANDAHSGWLIYTRLIAMADAIEPKPLEVYYTFDVSQGRLYDPGSKSLPWSPMNPNYDPGPLPPPKEKKDRKDRKPRAPRNGQSVAGSSQAIDNAAPSRQQQPARRKPPRRPKETGPTSASVNIMQGAVTTEGVAIHTTPMVHPDNTGRGRGRGRGGGRGRGRGNGDGQNQLRREYTTQWLATIAP</sequence>
<keyword evidence="4" id="KW-0378">Hydrolase</keyword>
<keyword evidence="7" id="KW-0539">Nucleus</keyword>
<proteinExistence type="predicted"/>
<dbReference type="Pfam" id="PF01612">
    <property type="entry name" value="DNA_pol_A_exo1"/>
    <property type="match status" value="1"/>
</dbReference>
<dbReference type="Proteomes" id="UP000305948">
    <property type="component" value="Unassembled WGS sequence"/>
</dbReference>
<dbReference type="InterPro" id="IPR036397">
    <property type="entry name" value="RNaseH_sf"/>
</dbReference>
<evidence type="ECO:0000256" key="10">
    <source>
        <dbReference type="SAM" id="MobiDB-lite"/>
    </source>
</evidence>
<feature type="region of interest" description="Disordered" evidence="10">
    <location>
        <begin position="1"/>
        <end position="34"/>
    </location>
</feature>
<dbReference type="STRING" id="5364.A0A5C3NUR2"/>
<dbReference type="InterPro" id="IPR051132">
    <property type="entry name" value="3-5_Exonuclease_domain"/>
</dbReference>
<dbReference type="CDD" id="cd06141">
    <property type="entry name" value="WRN_exo"/>
    <property type="match status" value="1"/>
</dbReference>
<evidence type="ECO:0000313" key="13">
    <source>
        <dbReference type="Proteomes" id="UP000305948"/>
    </source>
</evidence>
<dbReference type="SUPFAM" id="SSF53098">
    <property type="entry name" value="Ribonuclease H-like"/>
    <property type="match status" value="1"/>
</dbReference>
<evidence type="ECO:0000256" key="7">
    <source>
        <dbReference type="ARBA" id="ARBA00023242"/>
    </source>
</evidence>
<evidence type="ECO:0000256" key="5">
    <source>
        <dbReference type="ARBA" id="ARBA00022839"/>
    </source>
</evidence>
<dbReference type="EMBL" id="ML213503">
    <property type="protein sequence ID" value="TFK57491.1"/>
    <property type="molecule type" value="Genomic_DNA"/>
</dbReference>
<reference evidence="12 13" key="1">
    <citation type="journal article" date="2019" name="Nat. Ecol. Evol.">
        <title>Megaphylogeny resolves global patterns of mushroom evolution.</title>
        <authorList>
            <person name="Varga T."/>
            <person name="Krizsan K."/>
            <person name="Foldi C."/>
            <person name="Dima B."/>
            <person name="Sanchez-Garcia M."/>
            <person name="Sanchez-Ramirez S."/>
            <person name="Szollosi G.J."/>
            <person name="Szarkandi J.G."/>
            <person name="Papp V."/>
            <person name="Albert L."/>
            <person name="Andreopoulos W."/>
            <person name="Angelini C."/>
            <person name="Antonin V."/>
            <person name="Barry K.W."/>
            <person name="Bougher N.L."/>
            <person name="Buchanan P."/>
            <person name="Buyck B."/>
            <person name="Bense V."/>
            <person name="Catcheside P."/>
            <person name="Chovatia M."/>
            <person name="Cooper J."/>
            <person name="Damon W."/>
            <person name="Desjardin D."/>
            <person name="Finy P."/>
            <person name="Geml J."/>
            <person name="Haridas S."/>
            <person name="Hughes K."/>
            <person name="Justo A."/>
            <person name="Karasinski D."/>
            <person name="Kautmanova I."/>
            <person name="Kiss B."/>
            <person name="Kocsube S."/>
            <person name="Kotiranta H."/>
            <person name="LaButti K.M."/>
            <person name="Lechner B.E."/>
            <person name="Liimatainen K."/>
            <person name="Lipzen A."/>
            <person name="Lukacs Z."/>
            <person name="Mihaltcheva S."/>
            <person name="Morgado L.N."/>
            <person name="Niskanen T."/>
            <person name="Noordeloos M.E."/>
            <person name="Ohm R.A."/>
            <person name="Ortiz-Santana B."/>
            <person name="Ovrebo C."/>
            <person name="Racz N."/>
            <person name="Riley R."/>
            <person name="Savchenko A."/>
            <person name="Shiryaev A."/>
            <person name="Soop K."/>
            <person name="Spirin V."/>
            <person name="Szebenyi C."/>
            <person name="Tomsovsky M."/>
            <person name="Tulloss R.E."/>
            <person name="Uehling J."/>
            <person name="Grigoriev I.V."/>
            <person name="Vagvolgyi C."/>
            <person name="Papp T."/>
            <person name="Martin F.M."/>
            <person name="Miettinen O."/>
            <person name="Hibbett D.S."/>
            <person name="Nagy L.G."/>
        </authorList>
    </citation>
    <scope>NUCLEOTIDE SEQUENCE [LARGE SCALE GENOMIC DNA]</scope>
    <source>
        <strain evidence="12 13">OMC1185</strain>
    </source>
</reference>
<feature type="compositionally biased region" description="Basic residues" evidence="10">
    <location>
        <begin position="350"/>
        <end position="362"/>
    </location>
</feature>
<evidence type="ECO:0000313" key="12">
    <source>
        <dbReference type="EMBL" id="TFK57491.1"/>
    </source>
</evidence>
<dbReference type="GO" id="GO:0006139">
    <property type="term" value="P:nucleobase-containing compound metabolic process"/>
    <property type="evidence" value="ECO:0007669"/>
    <property type="project" value="InterPro"/>
</dbReference>
<evidence type="ECO:0000256" key="6">
    <source>
        <dbReference type="ARBA" id="ARBA00022842"/>
    </source>
</evidence>
<keyword evidence="2" id="KW-0540">Nuclease</keyword>
<dbReference type="OrthoDB" id="1920326at2759"/>
<evidence type="ECO:0000256" key="1">
    <source>
        <dbReference type="ARBA" id="ARBA00004123"/>
    </source>
</evidence>
<organism evidence="12 13">
    <name type="scientific">Heliocybe sulcata</name>
    <dbReference type="NCBI Taxonomy" id="5364"/>
    <lineage>
        <taxon>Eukaryota</taxon>
        <taxon>Fungi</taxon>
        <taxon>Dikarya</taxon>
        <taxon>Basidiomycota</taxon>
        <taxon>Agaricomycotina</taxon>
        <taxon>Agaricomycetes</taxon>
        <taxon>Gloeophyllales</taxon>
        <taxon>Gloeophyllaceae</taxon>
        <taxon>Heliocybe</taxon>
    </lineage>
</organism>
<dbReference type="PANTHER" id="PTHR13620:SF109">
    <property type="entry name" value="3'-5' EXONUCLEASE"/>
    <property type="match status" value="1"/>
</dbReference>
<dbReference type="AlphaFoldDB" id="A0A5C3NUR2"/>
<dbReference type="GO" id="GO:0008408">
    <property type="term" value="F:3'-5' exonuclease activity"/>
    <property type="evidence" value="ECO:0007669"/>
    <property type="project" value="InterPro"/>
</dbReference>
<dbReference type="GO" id="GO:0003676">
    <property type="term" value="F:nucleic acid binding"/>
    <property type="evidence" value="ECO:0007669"/>
    <property type="project" value="InterPro"/>
</dbReference>
<evidence type="ECO:0000256" key="4">
    <source>
        <dbReference type="ARBA" id="ARBA00022801"/>
    </source>
</evidence>
<protein>
    <recommendedName>
        <fullName evidence="8">3'-5' exonuclease</fullName>
    </recommendedName>
    <alternativeName>
        <fullName evidence="9">Werner Syndrome-like exonuclease</fullName>
    </alternativeName>
</protein>
<gene>
    <name evidence="12" type="ORF">OE88DRAFT_1619270</name>
</gene>
<accession>A0A5C3NUR2</accession>
<dbReference type="GO" id="GO:0005634">
    <property type="term" value="C:nucleus"/>
    <property type="evidence" value="ECO:0007669"/>
    <property type="project" value="UniProtKB-SubCell"/>
</dbReference>